<evidence type="ECO:0000313" key="3">
    <source>
        <dbReference type="EMBL" id="SDF71418.1"/>
    </source>
</evidence>
<dbReference type="SUPFAM" id="SSF69318">
    <property type="entry name" value="Integrin alpha N-terminal domain"/>
    <property type="match status" value="1"/>
</dbReference>
<organism evidence="3 4">
    <name type="scientific">Halorubrum xinjiangense</name>
    <dbReference type="NCBI Taxonomy" id="261291"/>
    <lineage>
        <taxon>Archaea</taxon>
        <taxon>Methanobacteriati</taxon>
        <taxon>Methanobacteriota</taxon>
        <taxon>Stenosarchaea group</taxon>
        <taxon>Halobacteria</taxon>
        <taxon>Halobacteriales</taxon>
        <taxon>Haloferacaceae</taxon>
        <taxon>Halorubrum</taxon>
    </lineage>
</organism>
<keyword evidence="4" id="KW-1185">Reference proteome</keyword>
<dbReference type="PROSITE" id="PS51257">
    <property type="entry name" value="PROKAR_LIPOPROTEIN"/>
    <property type="match status" value="1"/>
</dbReference>
<dbReference type="Pfam" id="PF13517">
    <property type="entry name" value="FG-GAP_3"/>
    <property type="match status" value="3"/>
</dbReference>
<sequence>MRRGLRVGTACLLVLLAGCAGAGVFATGGEDPATEPPRIQFADVTAESGLTYEASGGGVGNGNSGVYVADVDRDSWPDVLAVGGAEPALFVNRNGTFSRRDSFPSVDGAVKSASFVDVEGDGWPDLLLFGRDGTVHAFDNDRGTFEPTEYGLGTLTYPLGAAAADYDGDGDTDLFVYQSGSWREQKPAGYFSPNASIDVDNGNPNYLYENVGGAYERVRTDDIEGARWSLAASFADLTGDGRPDIHVANDYNNDTIYVNRGGGEFEQRSLGGSTARNGMASEVADVTGDGRPDVFVSNIWFPDLEANMEPERYERLKRLLDYVIHSSRTKGNTLLVNRGGGEFTDRADGLGVRRGGWGWAASMTDFDNDGDRDLVHTTQRVIRIDREDPVYTHPMVFQSNRSVAGDDGAYERVRKETNGMRETDGRGLATLDYDRDGAQELVVATYDAPFVVYDNAAAGDRHGLQFRVVDEDGATALGAEVTVTADGAQTVRHTSNTDFLSQDSRVEHVGLGASETASLRVVWPDGTERRFEDVSADQRLRITRSGIVVVSGDSTA</sequence>
<dbReference type="EMBL" id="FNBO01000007">
    <property type="protein sequence ID" value="SDF71418.1"/>
    <property type="molecule type" value="Genomic_DNA"/>
</dbReference>
<accession>A0A1G7NBH2</accession>
<proteinExistence type="predicted"/>
<evidence type="ECO:0000259" key="2">
    <source>
        <dbReference type="Pfam" id="PF07593"/>
    </source>
</evidence>
<dbReference type="Proteomes" id="UP000324020">
    <property type="component" value="Unassembled WGS sequence"/>
</dbReference>
<dbReference type="PANTHER" id="PTHR16026">
    <property type="entry name" value="CARTILAGE ACIDIC PROTEIN 1"/>
    <property type="match status" value="1"/>
</dbReference>
<dbReference type="OrthoDB" id="321240at2157"/>
<dbReference type="RefSeq" id="WP_149798863.1">
    <property type="nucleotide sequence ID" value="NZ_FNBO01000007.1"/>
</dbReference>
<evidence type="ECO:0000256" key="1">
    <source>
        <dbReference type="ARBA" id="ARBA00022729"/>
    </source>
</evidence>
<reference evidence="3 4" key="1">
    <citation type="submission" date="2016-10" db="EMBL/GenBank/DDBJ databases">
        <authorList>
            <person name="Varghese N."/>
            <person name="Submissions S."/>
        </authorList>
    </citation>
    <scope>NUCLEOTIDE SEQUENCE [LARGE SCALE GENOMIC DNA]</scope>
    <source>
        <strain evidence="3 4">CGMCC 1.3527</strain>
    </source>
</reference>
<dbReference type="AlphaFoldDB" id="A0A1G7NBH2"/>
<dbReference type="InterPro" id="IPR011519">
    <property type="entry name" value="UnbV_ASPIC"/>
</dbReference>
<dbReference type="InterPro" id="IPR027039">
    <property type="entry name" value="Crtac1"/>
</dbReference>
<dbReference type="InterPro" id="IPR013517">
    <property type="entry name" value="FG-GAP"/>
</dbReference>
<name>A0A1G7NBH2_9EURY</name>
<evidence type="ECO:0000313" key="4">
    <source>
        <dbReference type="Proteomes" id="UP000324020"/>
    </source>
</evidence>
<dbReference type="PANTHER" id="PTHR16026:SF0">
    <property type="entry name" value="CARTILAGE ACIDIC PROTEIN 1"/>
    <property type="match status" value="1"/>
</dbReference>
<dbReference type="Gene3D" id="2.130.10.130">
    <property type="entry name" value="Integrin alpha, N-terminal"/>
    <property type="match status" value="2"/>
</dbReference>
<dbReference type="Pfam" id="PF07593">
    <property type="entry name" value="UnbV_ASPIC"/>
    <property type="match status" value="1"/>
</dbReference>
<gene>
    <name evidence="3" type="ORF">SAMN04488067_107123</name>
</gene>
<protein>
    <submittedName>
        <fullName evidence="3">Repeat domain-containing protein</fullName>
    </submittedName>
</protein>
<dbReference type="InterPro" id="IPR028994">
    <property type="entry name" value="Integrin_alpha_N"/>
</dbReference>
<keyword evidence="1" id="KW-0732">Signal</keyword>
<feature type="domain" description="ASPIC/UnbV" evidence="2">
    <location>
        <begin position="476"/>
        <end position="540"/>
    </location>
</feature>